<protein>
    <submittedName>
        <fullName evidence="8">(diamondback moth) hypothetical protein</fullName>
    </submittedName>
</protein>
<dbReference type="GO" id="GO:0008504">
    <property type="term" value="F:monoamine transmembrane transporter activity"/>
    <property type="evidence" value="ECO:0007669"/>
    <property type="project" value="TreeGrafter"/>
</dbReference>
<dbReference type="Proteomes" id="UP000653454">
    <property type="component" value="Unassembled WGS sequence"/>
</dbReference>
<feature type="transmembrane region" description="Helical" evidence="7">
    <location>
        <begin position="74"/>
        <end position="96"/>
    </location>
</feature>
<dbReference type="AlphaFoldDB" id="A0A8S4D122"/>
<evidence type="ECO:0000256" key="5">
    <source>
        <dbReference type="ARBA" id="ARBA00022989"/>
    </source>
</evidence>
<dbReference type="InterPro" id="IPR002259">
    <property type="entry name" value="Eqnu_transpt"/>
</dbReference>
<keyword evidence="4 7" id="KW-0812">Transmembrane</keyword>
<dbReference type="GO" id="GO:0005886">
    <property type="term" value="C:plasma membrane"/>
    <property type="evidence" value="ECO:0007669"/>
    <property type="project" value="TreeGrafter"/>
</dbReference>
<dbReference type="EMBL" id="CAJHNJ030000001">
    <property type="protein sequence ID" value="CAG9088073.1"/>
    <property type="molecule type" value="Genomic_DNA"/>
</dbReference>
<dbReference type="PANTHER" id="PTHR10332">
    <property type="entry name" value="EQUILIBRATIVE NUCLEOSIDE TRANSPORTER"/>
    <property type="match status" value="1"/>
</dbReference>
<comment type="similarity">
    <text evidence="2">Belongs to the SLC29A/ENT transporter (TC 2.A.57) family.</text>
</comment>
<name>A0A8S4D122_PLUXY</name>
<evidence type="ECO:0000256" key="1">
    <source>
        <dbReference type="ARBA" id="ARBA00004141"/>
    </source>
</evidence>
<gene>
    <name evidence="8" type="ORF">PLXY2_LOCUS549</name>
</gene>
<sequence length="202" mass="21815">MNETLGRGYARIDAIRAARGEPPASGSDPAGPPPDRYNSVYITLFVAGAAFLLPFNSFIMAVDYFQHHYPNSTIMFDMSTVYIASACVAVVVNNLVLDIFSNNTRITFGILVSLSTMLFVAVCNIGWDGFSPRASYTITLVAIGVVAVGCTVQQASYYGFTGSLPPRYTQAVMVGESEYLTVAICDCIERGTPAFSYASHRV</sequence>
<organism evidence="8 9">
    <name type="scientific">Plutella xylostella</name>
    <name type="common">Diamondback moth</name>
    <name type="synonym">Plutella maculipennis</name>
    <dbReference type="NCBI Taxonomy" id="51655"/>
    <lineage>
        <taxon>Eukaryota</taxon>
        <taxon>Metazoa</taxon>
        <taxon>Ecdysozoa</taxon>
        <taxon>Arthropoda</taxon>
        <taxon>Hexapoda</taxon>
        <taxon>Insecta</taxon>
        <taxon>Pterygota</taxon>
        <taxon>Neoptera</taxon>
        <taxon>Endopterygota</taxon>
        <taxon>Lepidoptera</taxon>
        <taxon>Glossata</taxon>
        <taxon>Ditrysia</taxon>
        <taxon>Yponomeutoidea</taxon>
        <taxon>Plutellidae</taxon>
        <taxon>Plutella</taxon>
    </lineage>
</organism>
<comment type="caution">
    <text evidence="8">The sequence shown here is derived from an EMBL/GenBank/DDBJ whole genome shotgun (WGS) entry which is preliminary data.</text>
</comment>
<evidence type="ECO:0000256" key="7">
    <source>
        <dbReference type="SAM" id="Phobius"/>
    </source>
</evidence>
<keyword evidence="3" id="KW-0813">Transport</keyword>
<evidence type="ECO:0000256" key="3">
    <source>
        <dbReference type="ARBA" id="ARBA00022448"/>
    </source>
</evidence>
<keyword evidence="6 7" id="KW-0472">Membrane</keyword>
<evidence type="ECO:0000313" key="9">
    <source>
        <dbReference type="Proteomes" id="UP000653454"/>
    </source>
</evidence>
<feature type="transmembrane region" description="Helical" evidence="7">
    <location>
        <begin position="40"/>
        <end position="62"/>
    </location>
</feature>
<reference evidence="8" key="1">
    <citation type="submission" date="2020-11" db="EMBL/GenBank/DDBJ databases">
        <authorList>
            <person name="Whiteford S."/>
        </authorList>
    </citation>
    <scope>NUCLEOTIDE SEQUENCE</scope>
</reference>
<keyword evidence="9" id="KW-1185">Reference proteome</keyword>
<feature type="transmembrane region" description="Helical" evidence="7">
    <location>
        <begin position="108"/>
        <end position="127"/>
    </location>
</feature>
<evidence type="ECO:0000256" key="2">
    <source>
        <dbReference type="ARBA" id="ARBA00007965"/>
    </source>
</evidence>
<accession>A0A8S4D122</accession>
<dbReference type="GO" id="GO:0005337">
    <property type="term" value="F:nucleoside transmembrane transporter activity"/>
    <property type="evidence" value="ECO:0007669"/>
    <property type="project" value="InterPro"/>
</dbReference>
<keyword evidence="5 7" id="KW-1133">Transmembrane helix</keyword>
<comment type="subcellular location">
    <subcellularLocation>
        <location evidence="1">Membrane</location>
        <topology evidence="1">Multi-pass membrane protein</topology>
    </subcellularLocation>
</comment>
<evidence type="ECO:0000256" key="4">
    <source>
        <dbReference type="ARBA" id="ARBA00022692"/>
    </source>
</evidence>
<dbReference type="PANTHER" id="PTHR10332:SF10">
    <property type="entry name" value="EQUILIBRATIVE NUCLEOSIDE TRANSPORTER 4"/>
    <property type="match status" value="1"/>
</dbReference>
<evidence type="ECO:0000256" key="6">
    <source>
        <dbReference type="ARBA" id="ARBA00023136"/>
    </source>
</evidence>
<feature type="transmembrane region" description="Helical" evidence="7">
    <location>
        <begin position="133"/>
        <end position="152"/>
    </location>
</feature>
<proteinExistence type="inferred from homology"/>
<evidence type="ECO:0000313" key="8">
    <source>
        <dbReference type="EMBL" id="CAG9088073.1"/>
    </source>
</evidence>